<dbReference type="Pfam" id="PF02567">
    <property type="entry name" value="PhzC-PhzF"/>
    <property type="match status" value="1"/>
</dbReference>
<evidence type="ECO:0000313" key="2">
    <source>
        <dbReference type="EMBL" id="KAB1988270.1"/>
    </source>
</evidence>
<organism evidence="2 3">
    <name type="scientific">Streptomyces triticiradicis</name>
    <dbReference type="NCBI Taxonomy" id="2651189"/>
    <lineage>
        <taxon>Bacteria</taxon>
        <taxon>Bacillati</taxon>
        <taxon>Actinomycetota</taxon>
        <taxon>Actinomycetes</taxon>
        <taxon>Kitasatosporales</taxon>
        <taxon>Streptomycetaceae</taxon>
        <taxon>Streptomyces</taxon>
    </lineage>
</organism>
<comment type="caution">
    <text evidence="2">The sequence shown here is derived from an EMBL/GenBank/DDBJ whole genome shotgun (WGS) entry which is preliminary data.</text>
</comment>
<gene>
    <name evidence="2" type="ORF">F8144_13735</name>
</gene>
<dbReference type="PIRSF" id="PIRSF016184">
    <property type="entry name" value="PhzC_PhzF"/>
    <property type="match status" value="1"/>
</dbReference>
<dbReference type="Gene3D" id="3.10.310.10">
    <property type="entry name" value="Diaminopimelate Epimerase, Chain A, domain 1"/>
    <property type="match status" value="2"/>
</dbReference>
<dbReference type="GO" id="GO:0016853">
    <property type="term" value="F:isomerase activity"/>
    <property type="evidence" value="ECO:0007669"/>
    <property type="project" value="TreeGrafter"/>
</dbReference>
<protein>
    <submittedName>
        <fullName evidence="2">PhzF family phenazine biosynthesis protein</fullName>
    </submittedName>
</protein>
<dbReference type="RefSeq" id="WP_151469583.1">
    <property type="nucleotide sequence ID" value="NZ_WBKG01000009.1"/>
</dbReference>
<dbReference type="SUPFAM" id="SSF54506">
    <property type="entry name" value="Diaminopimelate epimerase-like"/>
    <property type="match status" value="1"/>
</dbReference>
<evidence type="ECO:0000256" key="1">
    <source>
        <dbReference type="SAM" id="MobiDB-lite"/>
    </source>
</evidence>
<proteinExistence type="predicted"/>
<accession>A0A7J5DHY9</accession>
<evidence type="ECO:0000313" key="3">
    <source>
        <dbReference type="Proteomes" id="UP000442990"/>
    </source>
</evidence>
<feature type="region of interest" description="Disordered" evidence="1">
    <location>
        <begin position="26"/>
        <end position="53"/>
    </location>
</feature>
<dbReference type="EMBL" id="WBKG01000009">
    <property type="protein sequence ID" value="KAB1988270.1"/>
    <property type="molecule type" value="Genomic_DNA"/>
</dbReference>
<dbReference type="Proteomes" id="UP000442990">
    <property type="component" value="Unassembled WGS sequence"/>
</dbReference>
<dbReference type="AlphaFoldDB" id="A0A7J5DHY9"/>
<sequence length="311" mass="31839">MTRRSSRSPADRDDLPVTIVHACLREGRGGSPTAVVDEASAAGAGRPLTDDERRRVPALAGTSHAVFLSDDHGPAGSGDERPAVPARFFTTEGELPACGHGTVAALAFLATRADRGEHRAGLRVSGRVVGGRAAPGTPTSFDVTFKAGPVRLREPTREELALLLPLLGLPATAGPGARVASLGRPRLLVPVSTRSALASLSPAPGPLAAACDRLGLLGCFVHSPGPDTARVAARMFAPSIGVPEDIVNVNSSACLAAHLLARHGTPRIDVDMGDALGHPSTLTAGARHGPPGPLVDITGVAKLGQTLRLPR</sequence>
<dbReference type="GO" id="GO:0005737">
    <property type="term" value="C:cytoplasm"/>
    <property type="evidence" value="ECO:0007669"/>
    <property type="project" value="TreeGrafter"/>
</dbReference>
<keyword evidence="3" id="KW-1185">Reference proteome</keyword>
<name>A0A7J5DHY9_9ACTN</name>
<dbReference type="InterPro" id="IPR003719">
    <property type="entry name" value="Phenazine_PhzF-like"/>
</dbReference>
<dbReference type="PANTHER" id="PTHR13774">
    <property type="entry name" value="PHENAZINE BIOSYNTHESIS PROTEIN"/>
    <property type="match status" value="1"/>
</dbReference>
<reference evidence="2 3" key="1">
    <citation type="submission" date="2019-09" db="EMBL/GenBank/DDBJ databases">
        <title>Isolation and identification of active actinomycetes.</title>
        <authorList>
            <person name="Yu Z."/>
            <person name="Han C."/>
            <person name="Yu B."/>
        </authorList>
    </citation>
    <scope>NUCLEOTIDE SEQUENCE [LARGE SCALE GENOMIC DNA]</scope>
    <source>
        <strain evidence="2 3">NEAU-H2</strain>
    </source>
</reference>